<dbReference type="Pfam" id="PF18113">
    <property type="entry name" value="Rbx_binding"/>
    <property type="match status" value="1"/>
</dbReference>
<keyword evidence="7" id="KW-0560">Oxidoreductase</keyword>
<dbReference type="HOGENOM" id="CLU_003291_4_4_6"/>
<dbReference type="KEGG" id="ebt:EBL_c00630"/>
<gene>
    <name evidence="11" type="primary">norW</name>
    <name evidence="11" type="ordered locus">EBL_c00630</name>
</gene>
<comment type="cofactor">
    <cofactor evidence="1">
        <name>FAD</name>
        <dbReference type="ChEBI" id="CHEBI:57692"/>
    </cofactor>
</comment>
<keyword evidence="12" id="KW-1185">Reference proteome</keyword>
<dbReference type="SUPFAM" id="SSF51905">
    <property type="entry name" value="FAD/NAD(P)-binding domain"/>
    <property type="match status" value="1"/>
</dbReference>
<keyword evidence="4" id="KW-0963">Cytoplasm</keyword>
<comment type="subcellular location">
    <subcellularLocation>
        <location evidence="2">Cytoplasm</location>
    </subcellularLocation>
</comment>
<comment type="similarity">
    <text evidence="3">Belongs to the FAD-dependent oxidoreductase family.</text>
</comment>
<dbReference type="EMBL" id="CP001560">
    <property type="protein sequence ID" value="AFJ45199.1"/>
    <property type="molecule type" value="Genomic_DNA"/>
</dbReference>
<evidence type="ECO:0000313" key="11">
    <source>
        <dbReference type="EMBL" id="AFJ45199.1"/>
    </source>
</evidence>
<organism evidence="11 12">
    <name type="scientific">Shimwellia blattae (strain ATCC 29907 / DSM 4481 / JCM 1650 / NBRC 105725 / CDC 9005-74)</name>
    <name type="common">Escherichia blattae</name>
    <dbReference type="NCBI Taxonomy" id="630626"/>
    <lineage>
        <taxon>Bacteria</taxon>
        <taxon>Pseudomonadati</taxon>
        <taxon>Pseudomonadota</taxon>
        <taxon>Gammaproteobacteria</taxon>
        <taxon>Enterobacterales</taxon>
        <taxon>Enterobacteriaceae</taxon>
        <taxon>Shimwellia</taxon>
    </lineage>
</organism>
<accession>I2B3U5</accession>
<dbReference type="PATRIC" id="fig|630626.3.peg.64"/>
<name>I2B3U5_SHIBC</name>
<proteinExistence type="inferred from homology"/>
<dbReference type="RefSeq" id="WP_002440768.1">
    <property type="nucleotide sequence ID" value="NC_017910.1"/>
</dbReference>
<accession>K6UR69</accession>
<evidence type="ECO:0000256" key="5">
    <source>
        <dbReference type="ARBA" id="ARBA00022630"/>
    </source>
</evidence>
<dbReference type="InterPro" id="IPR036188">
    <property type="entry name" value="FAD/NAD-bd_sf"/>
</dbReference>
<dbReference type="Gene3D" id="3.50.50.60">
    <property type="entry name" value="FAD/NAD(P)-binding domain"/>
    <property type="match status" value="2"/>
</dbReference>
<keyword evidence="6" id="KW-0274">FAD</keyword>
<dbReference type="AlphaFoldDB" id="I2B3U5"/>
<dbReference type="OrthoDB" id="9808980at2"/>
<evidence type="ECO:0000256" key="7">
    <source>
        <dbReference type="ARBA" id="ARBA00023002"/>
    </source>
</evidence>
<dbReference type="Gene3D" id="3.30.390.120">
    <property type="match status" value="1"/>
</dbReference>
<reference evidence="11 12" key="1">
    <citation type="journal article" date="2012" name="J. Bacteriol.">
        <title>Complete genome sequence of the B12-producing Shimwellia blattae strain DSM 4481, isolated from a cockroach.</title>
        <authorList>
            <person name="Brzuszkiewicz E."/>
            <person name="Waschkowitz T."/>
            <person name="Wiezer A."/>
            <person name="Daniel R."/>
        </authorList>
    </citation>
    <scope>NUCLEOTIDE SEQUENCE [LARGE SCALE GENOMIC DNA]</scope>
    <source>
        <strain evidence="12">ATCC 29907 / DSM 4481 / JCM 1650 / NBRC 105725 / CDC 9005-74</strain>
    </source>
</reference>
<feature type="domain" description="Rubredoxin binding" evidence="10">
    <location>
        <begin position="306"/>
        <end position="375"/>
    </location>
</feature>
<dbReference type="Pfam" id="PF07992">
    <property type="entry name" value="Pyr_redox_2"/>
    <property type="match status" value="1"/>
</dbReference>
<dbReference type="PANTHER" id="PTHR43429:SF3">
    <property type="entry name" value="NITRITE REDUCTASE [NAD(P)H]"/>
    <property type="match status" value="1"/>
</dbReference>
<evidence type="ECO:0000256" key="1">
    <source>
        <dbReference type="ARBA" id="ARBA00001974"/>
    </source>
</evidence>
<sequence>MEHGIVIIGSGFAARQLVKSIRKQNSEVPLTLIAADSMDEYNKPDLSHVISQGVSADEMVRQSAGEFAEQYHLQLFPGEWVTGIDPERHVVSSSRREWHYDKLVLATGASAVRPPVDGRELLLTLNSQDEYRACESGLRDAGRVLILGGGLIGTELAMDFSRAGKQVVVVDNGPCLLGSLMPPETSARLQSHLHQQGVELLFGQQLQALRRTADGVQATLSNGRTLDVSIAVAAIGLRPNTGLAQHAGLTVNRGIVVNRQLQSSQPDIYALGDCAEVDGQVLPFLQPALLGAMTLAKNLLGDNHTLQLPGMLVKIKTPDLPLQLAGDTRRTDLSWQIQRGAAGMVARGYDEQNILRAFVVSEDEMKQGFALLKQLNVATAA</sequence>
<evidence type="ECO:0000256" key="8">
    <source>
        <dbReference type="ARBA" id="ARBA00023027"/>
    </source>
</evidence>
<dbReference type="InterPro" id="IPR050260">
    <property type="entry name" value="FAD-bd_OxRdtase"/>
</dbReference>
<evidence type="ECO:0000259" key="10">
    <source>
        <dbReference type="Pfam" id="PF18113"/>
    </source>
</evidence>
<evidence type="ECO:0000256" key="6">
    <source>
        <dbReference type="ARBA" id="ARBA00022827"/>
    </source>
</evidence>
<dbReference type="GO" id="GO:0005737">
    <property type="term" value="C:cytoplasm"/>
    <property type="evidence" value="ECO:0007669"/>
    <property type="project" value="UniProtKB-SubCell"/>
</dbReference>
<dbReference type="PANTHER" id="PTHR43429">
    <property type="entry name" value="PYRIDINE NUCLEOTIDE-DISULFIDE OXIDOREDUCTASE DOMAIN-CONTAINING"/>
    <property type="match status" value="1"/>
</dbReference>
<dbReference type="Proteomes" id="UP000001955">
    <property type="component" value="Chromosome"/>
</dbReference>
<dbReference type="eggNOG" id="COG0446">
    <property type="taxonomic scope" value="Bacteria"/>
</dbReference>
<evidence type="ECO:0000256" key="3">
    <source>
        <dbReference type="ARBA" id="ARBA00006442"/>
    </source>
</evidence>
<keyword evidence="5" id="KW-0285">Flavoprotein</keyword>
<dbReference type="InterPro" id="IPR023753">
    <property type="entry name" value="FAD/NAD-binding_dom"/>
</dbReference>
<feature type="domain" description="FAD/NAD(P)-binding" evidence="9">
    <location>
        <begin position="5"/>
        <end position="278"/>
    </location>
</feature>
<evidence type="ECO:0000256" key="2">
    <source>
        <dbReference type="ARBA" id="ARBA00004496"/>
    </source>
</evidence>
<evidence type="ECO:0000259" key="9">
    <source>
        <dbReference type="Pfam" id="PF07992"/>
    </source>
</evidence>
<dbReference type="PRINTS" id="PR00368">
    <property type="entry name" value="FADPNR"/>
</dbReference>
<protein>
    <submittedName>
        <fullName evidence="11">NADH:flavorubredoxin oxidoreductase</fullName>
    </submittedName>
</protein>
<dbReference type="NCBIfam" id="NF003437">
    <property type="entry name" value="PRK04965.1"/>
    <property type="match status" value="1"/>
</dbReference>
<evidence type="ECO:0000313" key="12">
    <source>
        <dbReference type="Proteomes" id="UP000001955"/>
    </source>
</evidence>
<dbReference type="STRING" id="630626.EBL_c00630"/>
<dbReference type="GO" id="GO:0016491">
    <property type="term" value="F:oxidoreductase activity"/>
    <property type="evidence" value="ECO:0007669"/>
    <property type="project" value="UniProtKB-KW"/>
</dbReference>
<dbReference type="PRINTS" id="PR00411">
    <property type="entry name" value="PNDRDTASEI"/>
</dbReference>
<evidence type="ECO:0000256" key="4">
    <source>
        <dbReference type="ARBA" id="ARBA00022490"/>
    </source>
</evidence>
<dbReference type="InterPro" id="IPR041364">
    <property type="entry name" value="Rbx-bd"/>
</dbReference>
<keyword evidence="8" id="KW-0520">NAD</keyword>